<evidence type="ECO:0000313" key="2">
    <source>
        <dbReference type="EMBL" id="RAL05142.1"/>
    </source>
</evidence>
<dbReference type="AlphaFoldDB" id="A0A395HBB8"/>
<dbReference type="VEuPathDB" id="FungiDB:BO80DRAFT_178156"/>
<dbReference type="EMBL" id="KZ824422">
    <property type="protein sequence ID" value="RAL05142.1"/>
    <property type="molecule type" value="Genomic_DNA"/>
</dbReference>
<dbReference type="RefSeq" id="XP_025579469.1">
    <property type="nucleotide sequence ID" value="XM_025713995.1"/>
</dbReference>
<name>A0A395HBB8_9EURO</name>
<feature type="compositionally biased region" description="Basic and acidic residues" evidence="1">
    <location>
        <begin position="135"/>
        <end position="144"/>
    </location>
</feature>
<gene>
    <name evidence="2" type="ORF">BO80DRAFT_178156</name>
</gene>
<keyword evidence="3" id="KW-1185">Reference proteome</keyword>
<proteinExistence type="predicted"/>
<dbReference type="Proteomes" id="UP000249402">
    <property type="component" value="Unassembled WGS sequence"/>
</dbReference>
<reference evidence="2 3" key="1">
    <citation type="submission" date="2018-02" db="EMBL/GenBank/DDBJ databases">
        <title>The genomes of Aspergillus section Nigri reveals drivers in fungal speciation.</title>
        <authorList>
            <consortium name="DOE Joint Genome Institute"/>
            <person name="Vesth T.C."/>
            <person name="Nybo J."/>
            <person name="Theobald S."/>
            <person name="Brandl J."/>
            <person name="Frisvad J.C."/>
            <person name="Nielsen K.F."/>
            <person name="Lyhne E.K."/>
            <person name="Kogle M.E."/>
            <person name="Kuo A."/>
            <person name="Riley R."/>
            <person name="Clum A."/>
            <person name="Nolan M."/>
            <person name="Lipzen A."/>
            <person name="Salamov A."/>
            <person name="Henrissat B."/>
            <person name="Wiebenga A."/>
            <person name="De vries R.P."/>
            <person name="Grigoriev I.V."/>
            <person name="Mortensen U.H."/>
            <person name="Andersen M.R."/>
            <person name="Baker S.E."/>
        </authorList>
    </citation>
    <scope>NUCLEOTIDE SEQUENCE [LARGE SCALE GENOMIC DNA]</scope>
    <source>
        <strain evidence="2 3">CBS 121593</strain>
    </source>
</reference>
<accession>A0A395HBB8</accession>
<feature type="compositionally biased region" description="Polar residues" evidence="1">
    <location>
        <begin position="150"/>
        <end position="164"/>
    </location>
</feature>
<feature type="region of interest" description="Disordered" evidence="1">
    <location>
        <begin position="123"/>
        <end position="164"/>
    </location>
</feature>
<evidence type="ECO:0000256" key="1">
    <source>
        <dbReference type="SAM" id="MobiDB-lite"/>
    </source>
</evidence>
<dbReference type="GeneID" id="37218860"/>
<sequence>MRWYLHSSNRLRSITACDRKAEPATAQAQQATWWGRREDIYSAGVDEGMSQKRIKKQKQKVKPPILRAINDERSNQSVRMVGGESRGRVDEGVLGSSWRQSPIRATNPRTGVKVILSHSCATTDNAATNGTPRRCRMDTPDPHRAAVVGQSPTGGLSSLRWTSV</sequence>
<evidence type="ECO:0000313" key="3">
    <source>
        <dbReference type="Proteomes" id="UP000249402"/>
    </source>
</evidence>
<organism evidence="2 3">
    <name type="scientific">Aspergillus ibericus CBS 121593</name>
    <dbReference type="NCBI Taxonomy" id="1448316"/>
    <lineage>
        <taxon>Eukaryota</taxon>
        <taxon>Fungi</taxon>
        <taxon>Dikarya</taxon>
        <taxon>Ascomycota</taxon>
        <taxon>Pezizomycotina</taxon>
        <taxon>Eurotiomycetes</taxon>
        <taxon>Eurotiomycetidae</taxon>
        <taxon>Eurotiales</taxon>
        <taxon>Aspergillaceae</taxon>
        <taxon>Aspergillus</taxon>
        <taxon>Aspergillus subgen. Circumdati</taxon>
    </lineage>
</organism>
<protein>
    <submittedName>
        <fullName evidence="2">Uncharacterized protein</fullName>
    </submittedName>
</protein>